<organism evidence="3 4">
    <name type="scientific">Candidozyma pseudohaemuli</name>
    <dbReference type="NCBI Taxonomy" id="418784"/>
    <lineage>
        <taxon>Eukaryota</taxon>
        <taxon>Fungi</taxon>
        <taxon>Dikarya</taxon>
        <taxon>Ascomycota</taxon>
        <taxon>Saccharomycotina</taxon>
        <taxon>Pichiomycetes</taxon>
        <taxon>Metschnikowiaceae</taxon>
        <taxon>Candidozyma</taxon>
    </lineage>
</organism>
<name>A0A2P7YWU9_9ASCO</name>
<keyword evidence="4" id="KW-1185">Reference proteome</keyword>
<dbReference type="AlphaFoldDB" id="A0A2P7YWU9"/>
<feature type="region of interest" description="Disordered" evidence="2">
    <location>
        <begin position="115"/>
        <end position="155"/>
    </location>
</feature>
<comment type="caution">
    <text evidence="3">The sequence shown here is derived from an EMBL/GenBank/DDBJ whole genome shotgun (WGS) entry which is preliminary data.</text>
</comment>
<feature type="compositionally biased region" description="Basic and acidic residues" evidence="2">
    <location>
        <begin position="40"/>
        <end position="56"/>
    </location>
</feature>
<gene>
    <name evidence="3" type="ORF">C7M61_000074</name>
</gene>
<accession>A0A2P7YWU9</accession>
<dbReference type="Proteomes" id="UP000241107">
    <property type="component" value="Unassembled WGS sequence"/>
</dbReference>
<feature type="compositionally biased region" description="Acidic residues" evidence="2">
    <location>
        <begin position="57"/>
        <end position="67"/>
    </location>
</feature>
<protein>
    <submittedName>
        <fullName evidence="3">Uncharacterized protein</fullName>
    </submittedName>
</protein>
<reference evidence="3 4" key="1">
    <citation type="submission" date="2018-03" db="EMBL/GenBank/DDBJ databases">
        <title>Candida pseudohaemulonii genome assembly and annotation.</title>
        <authorList>
            <person name="Munoz J.F."/>
            <person name="Gade L.G."/>
            <person name="Chow N.A."/>
            <person name="Litvintseva A.P."/>
            <person name="Loparev V.N."/>
            <person name="Cuomo C.A."/>
        </authorList>
    </citation>
    <scope>NUCLEOTIDE SEQUENCE [LARGE SCALE GENOMIC DNA]</scope>
    <source>
        <strain evidence="3 4">B12108</strain>
    </source>
</reference>
<dbReference type="VEuPathDB" id="FungiDB:C7M61_000074"/>
<sequence>MAAVVQPPLNLIDPGSTESLLALSLAHLVKFFESYELKDDGELPTDLHPKSDHELDKEEDTDKEDLESVASTLPKPLPKGKIKGEDESKTERTHWFRRVVTMRFGTWSERKATTKVTPDDIFDQNEPQSETAFGKEDSHESPNSVPKASNAATLPQKLSNFRPSRSRSLTSRSLAALFIRSQMSTDRLEASVFLPYNHQPTLEDFPSITDVEDMSAAKIEYSTLPAEWNGYKHEALRSSDEELEPRTKWGEWRNAKRRMQMLKGKLKLSLALGKKRTKGLKVRFLSPSEGLNRLHRPAGDKVEEDVFSPLSGSDDFERQRLEKREIDIKLKEEYLKAAEAKLTARQLEQAATDTKSPLEEIKAKLRENETDMKKFREIANTVNRFLDR</sequence>
<evidence type="ECO:0000256" key="2">
    <source>
        <dbReference type="SAM" id="MobiDB-lite"/>
    </source>
</evidence>
<dbReference type="OrthoDB" id="4091867at2759"/>
<feature type="coiled-coil region" evidence="1">
    <location>
        <begin position="330"/>
        <end position="378"/>
    </location>
</feature>
<evidence type="ECO:0000313" key="4">
    <source>
        <dbReference type="Proteomes" id="UP000241107"/>
    </source>
</evidence>
<feature type="region of interest" description="Disordered" evidence="2">
    <location>
        <begin position="40"/>
        <end position="90"/>
    </location>
</feature>
<feature type="compositionally biased region" description="Polar residues" evidence="2">
    <location>
        <begin position="141"/>
        <end position="155"/>
    </location>
</feature>
<keyword evidence="1" id="KW-0175">Coiled coil</keyword>
<dbReference type="RefSeq" id="XP_024715134.1">
    <property type="nucleotide sequence ID" value="XM_024855535.1"/>
</dbReference>
<dbReference type="GeneID" id="36563468"/>
<evidence type="ECO:0000256" key="1">
    <source>
        <dbReference type="SAM" id="Coils"/>
    </source>
</evidence>
<proteinExistence type="predicted"/>
<dbReference type="EMBL" id="PYFQ01000001">
    <property type="protein sequence ID" value="PSK40435.1"/>
    <property type="molecule type" value="Genomic_DNA"/>
</dbReference>
<evidence type="ECO:0000313" key="3">
    <source>
        <dbReference type="EMBL" id="PSK40435.1"/>
    </source>
</evidence>